<dbReference type="PANTHER" id="PTHR12818:SF0">
    <property type="entry name" value="TRNA (ADENINE(37)-N6)-METHYLTRANSFERASE"/>
    <property type="match status" value="1"/>
</dbReference>
<accession>A0A0A9CVV2</accession>
<organism evidence="2">
    <name type="scientific">Arundo donax</name>
    <name type="common">Giant reed</name>
    <name type="synonym">Donax arundinaceus</name>
    <dbReference type="NCBI Taxonomy" id="35708"/>
    <lineage>
        <taxon>Eukaryota</taxon>
        <taxon>Viridiplantae</taxon>
        <taxon>Streptophyta</taxon>
        <taxon>Embryophyta</taxon>
        <taxon>Tracheophyta</taxon>
        <taxon>Spermatophyta</taxon>
        <taxon>Magnoliopsida</taxon>
        <taxon>Liliopsida</taxon>
        <taxon>Poales</taxon>
        <taxon>Poaceae</taxon>
        <taxon>PACMAD clade</taxon>
        <taxon>Arundinoideae</taxon>
        <taxon>Arundineae</taxon>
        <taxon>Arundo</taxon>
    </lineage>
</organism>
<name>A0A0A9CVV2_ARUDO</name>
<evidence type="ECO:0000313" key="2">
    <source>
        <dbReference type="EMBL" id="JAD77520.1"/>
    </source>
</evidence>
<feature type="region of interest" description="Disordered" evidence="1">
    <location>
        <begin position="68"/>
        <end position="89"/>
    </location>
</feature>
<dbReference type="EMBL" id="GBRH01220375">
    <property type="protein sequence ID" value="JAD77520.1"/>
    <property type="molecule type" value="Transcribed_RNA"/>
</dbReference>
<reference evidence="2" key="2">
    <citation type="journal article" date="2015" name="Data Brief">
        <title>Shoot transcriptome of the giant reed, Arundo donax.</title>
        <authorList>
            <person name="Barrero R.A."/>
            <person name="Guerrero F.D."/>
            <person name="Moolhuijzen P."/>
            <person name="Goolsby J.A."/>
            <person name="Tidwell J."/>
            <person name="Bellgard S.E."/>
            <person name="Bellgard M.I."/>
        </authorList>
    </citation>
    <scope>NUCLEOTIDE SEQUENCE</scope>
    <source>
        <tissue evidence="2">Shoot tissue taken approximately 20 cm above the soil surface</tissue>
    </source>
</reference>
<reference evidence="2" key="1">
    <citation type="submission" date="2014-09" db="EMBL/GenBank/DDBJ databases">
        <authorList>
            <person name="Magalhaes I.L.F."/>
            <person name="Oliveira U."/>
            <person name="Santos F.R."/>
            <person name="Vidigal T.H.D.A."/>
            <person name="Brescovit A.D."/>
            <person name="Santos A.J."/>
        </authorList>
    </citation>
    <scope>NUCLEOTIDE SEQUENCE</scope>
    <source>
        <tissue evidence="2">Shoot tissue taken approximately 20 cm above the soil surface</tissue>
    </source>
</reference>
<proteinExistence type="predicted"/>
<dbReference type="InterPro" id="IPR040372">
    <property type="entry name" value="YaeB-like"/>
</dbReference>
<dbReference type="AlphaFoldDB" id="A0A0A9CVV2"/>
<evidence type="ECO:0000256" key="1">
    <source>
        <dbReference type="SAM" id="MobiDB-lite"/>
    </source>
</evidence>
<dbReference type="PANTHER" id="PTHR12818">
    <property type="entry name" value="TRNA (ADENINE(37)-N6)-METHYLTRANSFERASE"/>
    <property type="match status" value="1"/>
</dbReference>
<sequence length="148" mass="16651">MLNILSKQVDGALAVESIQFSEHFISALPSCWMHVKKQSLYASANEFQDLIQEVLSWDIRSLSQQIRPHQVTMESEADDRGGKEGDEDHNDGSCSCIVYHLHLEGIDVSYRIDQDSNIVVEDAAPLPGVVNQNRHGYLTWRDKLGSIL</sequence>
<protein>
    <submittedName>
        <fullName evidence="2">Uncharacterized protein</fullName>
    </submittedName>
</protein>